<accession>A0A5J6MZW3</accession>
<dbReference type="Pfam" id="PF05610">
    <property type="entry name" value="DUF779"/>
    <property type="match status" value="1"/>
</dbReference>
<evidence type="ECO:0000313" key="1">
    <source>
        <dbReference type="EMBL" id="QEX22195.1"/>
    </source>
</evidence>
<dbReference type="PIRSF" id="PIRSF009151">
    <property type="entry name" value="DUF779"/>
    <property type="match status" value="1"/>
</dbReference>
<dbReference type="KEGG" id="hadh:FRZ61_21250"/>
<name>A0A5J6MZW3_9PROT</name>
<dbReference type="EMBL" id="CP042582">
    <property type="protein sequence ID" value="QEX22195.1"/>
    <property type="molecule type" value="Genomic_DNA"/>
</dbReference>
<dbReference type="PROSITE" id="PS51257">
    <property type="entry name" value="PROKAR_LIPOPROTEIN"/>
    <property type="match status" value="1"/>
</dbReference>
<dbReference type="InterPro" id="IPR008497">
    <property type="entry name" value="DUF779"/>
</dbReference>
<dbReference type="Proteomes" id="UP000325797">
    <property type="component" value="Chromosome"/>
</dbReference>
<evidence type="ECO:0008006" key="3">
    <source>
        <dbReference type="Google" id="ProtNLM"/>
    </source>
</evidence>
<dbReference type="OrthoDB" id="3725739at2"/>
<evidence type="ECO:0000313" key="2">
    <source>
        <dbReference type="Proteomes" id="UP000325797"/>
    </source>
</evidence>
<dbReference type="AlphaFoldDB" id="A0A5J6MZW3"/>
<reference evidence="1 2" key="1">
    <citation type="submission" date="2019-08" db="EMBL/GenBank/DDBJ databases">
        <title>Hyperibacter terrae gen. nov., sp. nov. and Hyperibacter viscosus sp. nov., two new members in the family Rhodospirillaceae isolated from the rhizosphere of Hypericum perforatum.</title>
        <authorList>
            <person name="Noviana Z."/>
        </authorList>
    </citation>
    <scope>NUCLEOTIDE SEQUENCE [LARGE SCALE GENOMIC DNA]</scope>
    <source>
        <strain evidence="1 2">R5959</strain>
    </source>
</reference>
<sequence length="134" mass="14445">MPDRVVFTPSALALTRRLRETFGPLIFHLSGGCCEGSAPMCFRQSDFRVGAQDVRLGMIEGCPFYVGPAQFNYWACCQLTVDVTTDGGDSFSLEAAEGVRFIVRSRLFTDEEVAELEAAGPPPAGPIGPRPTAV</sequence>
<organism evidence="1 2">
    <name type="scientific">Hypericibacter adhaerens</name>
    <dbReference type="NCBI Taxonomy" id="2602016"/>
    <lineage>
        <taxon>Bacteria</taxon>
        <taxon>Pseudomonadati</taxon>
        <taxon>Pseudomonadota</taxon>
        <taxon>Alphaproteobacteria</taxon>
        <taxon>Rhodospirillales</taxon>
        <taxon>Dongiaceae</taxon>
        <taxon>Hypericibacter</taxon>
    </lineage>
</organism>
<proteinExistence type="predicted"/>
<keyword evidence="2" id="KW-1185">Reference proteome</keyword>
<dbReference type="RefSeq" id="WP_151117337.1">
    <property type="nucleotide sequence ID" value="NZ_CP042582.1"/>
</dbReference>
<gene>
    <name evidence="1" type="ORF">FRZ61_21250</name>
</gene>
<protein>
    <recommendedName>
        <fullName evidence="3">Acetaldehyde dehydrogenase</fullName>
    </recommendedName>
</protein>